<evidence type="ECO:0000313" key="2">
    <source>
        <dbReference type="Proteomes" id="UP001152320"/>
    </source>
</evidence>
<name>A0A9Q1C0N0_HOLLE</name>
<accession>A0A9Q1C0N0</accession>
<reference evidence="1" key="1">
    <citation type="submission" date="2021-10" db="EMBL/GenBank/DDBJ databases">
        <title>Tropical sea cucumber genome reveals ecological adaptation and Cuvierian tubules defense mechanism.</title>
        <authorList>
            <person name="Chen T."/>
        </authorList>
    </citation>
    <scope>NUCLEOTIDE SEQUENCE</scope>
    <source>
        <strain evidence="1">Nanhai2018</strain>
        <tissue evidence="1">Muscle</tissue>
    </source>
</reference>
<dbReference type="EMBL" id="JAIZAY010000008">
    <property type="protein sequence ID" value="KAJ8036948.1"/>
    <property type="molecule type" value="Genomic_DNA"/>
</dbReference>
<gene>
    <name evidence="1" type="ORF">HOLleu_17622</name>
</gene>
<dbReference type="AlphaFoldDB" id="A0A9Q1C0N0"/>
<evidence type="ECO:0000313" key="1">
    <source>
        <dbReference type="EMBL" id="KAJ8036948.1"/>
    </source>
</evidence>
<organism evidence="1 2">
    <name type="scientific">Holothuria leucospilota</name>
    <name type="common">Black long sea cucumber</name>
    <name type="synonym">Mertensiothuria leucospilota</name>
    <dbReference type="NCBI Taxonomy" id="206669"/>
    <lineage>
        <taxon>Eukaryota</taxon>
        <taxon>Metazoa</taxon>
        <taxon>Echinodermata</taxon>
        <taxon>Eleutherozoa</taxon>
        <taxon>Echinozoa</taxon>
        <taxon>Holothuroidea</taxon>
        <taxon>Aspidochirotacea</taxon>
        <taxon>Aspidochirotida</taxon>
        <taxon>Holothuriidae</taxon>
        <taxon>Holothuria</taxon>
    </lineage>
</organism>
<proteinExistence type="predicted"/>
<sequence length="173" mass="19478">MTGMDRCRKKGHVTLVKNGLSLDVQFPQTRLVFALSKNEMSIRPCIVSYMGPYGIVTTILHVRSLASCECILMRSTLRVTSHGIINQPHCTWLKPRMQKHRVIDINELNRSWDLVLYNRAVAQMTTIAANIVIEVWPLLTFPVPKEVTQGSSKLEIIDRSSGNLGNDVAFNSN</sequence>
<keyword evidence="2" id="KW-1185">Reference proteome</keyword>
<comment type="caution">
    <text evidence="1">The sequence shown here is derived from an EMBL/GenBank/DDBJ whole genome shotgun (WGS) entry which is preliminary data.</text>
</comment>
<protein>
    <submittedName>
        <fullName evidence="1">Uncharacterized protein</fullName>
    </submittedName>
</protein>
<dbReference type="Proteomes" id="UP001152320">
    <property type="component" value="Chromosome 8"/>
</dbReference>